<keyword evidence="7" id="KW-0472">Membrane</keyword>
<feature type="domain" description="SEA" evidence="12">
    <location>
        <begin position="214"/>
        <end position="328"/>
    </location>
</feature>
<dbReference type="GO" id="GO:0016192">
    <property type="term" value="P:vesicle-mediated transport"/>
    <property type="evidence" value="ECO:0007669"/>
    <property type="project" value="UniProtKB-ARBA"/>
</dbReference>
<dbReference type="InterPro" id="IPR000082">
    <property type="entry name" value="SEA_dom"/>
</dbReference>
<comment type="caution">
    <text evidence="10">Lacks conserved residue(s) required for the propagation of feature annotation.</text>
</comment>
<dbReference type="Proteomes" id="UP001372834">
    <property type="component" value="Unassembled WGS sequence"/>
</dbReference>
<keyword evidence="6" id="KW-1133">Transmembrane helix</keyword>
<name>A0AAN8P1C8_POLSC</name>
<keyword evidence="8 10" id="KW-1015">Disulfide bond</keyword>
<dbReference type="InterPro" id="IPR036364">
    <property type="entry name" value="SEA_dom_sf"/>
</dbReference>
<feature type="disulfide bond" evidence="10">
    <location>
        <begin position="337"/>
        <end position="349"/>
    </location>
</feature>
<gene>
    <name evidence="13" type="ORF">RUM43_014385</name>
</gene>
<reference evidence="13 14" key="1">
    <citation type="submission" date="2023-10" db="EMBL/GenBank/DDBJ databases">
        <title>Genomes of two closely related lineages of the louse Polyplax serrata with different host specificities.</title>
        <authorList>
            <person name="Martinu J."/>
            <person name="Tarabai H."/>
            <person name="Stefka J."/>
            <person name="Hypsa V."/>
        </authorList>
    </citation>
    <scope>NUCLEOTIDE SEQUENCE [LARGE SCALE GENOMIC DNA]</scope>
    <source>
        <strain evidence="13">HR10_N</strain>
    </source>
</reference>
<feature type="disulfide bond" evidence="10">
    <location>
        <begin position="451"/>
        <end position="466"/>
    </location>
</feature>
<dbReference type="AlphaFoldDB" id="A0AAN8P1C8"/>
<dbReference type="PROSITE" id="PS01209">
    <property type="entry name" value="LDLRA_1"/>
    <property type="match status" value="2"/>
</dbReference>
<evidence type="ECO:0000256" key="5">
    <source>
        <dbReference type="ARBA" id="ARBA00022737"/>
    </source>
</evidence>
<proteinExistence type="predicted"/>
<sequence length="542" mass="59990">MSDRLTDGNGRNITNPYQESAKIKFSQISVLDTDNNIKQNDNNVENNSYLESLMDVYRRISDHIKEKTKSCGTFDVMCLLKKSKTEETPAVPSEPVHVPKPSGFIDIDNTLDGGDTDTESVTHSRQVRSVKSRSKKMTAANNDDEDYMATEDSSGEIAEGSGEIHGFYKPSHVDGSDIHPYTTTTMATALSPGQPRKYKSHAAGAGGMVGQQHGTNGLSDSVNLKVNEPYREEYQDRSSPEYQSFQRSLVGAIEDLYQSVDGRQSVNLVNIQKNPDQFFFRVTLDIGTLDYYDTDVIEDTLKKHIRDTHQLGPIMVTDDEFSFRDFGASPTHYDRNCEPHQLPCRSGECLDASKRCDGHSDCSDGSDELGCAAVPASITTVGPDTERHHTDNLSGRTGEEDHDYAHGHEDVDEDEAQKTTTTTDGVPDRCRADDKVRCPDGTAYICRDQVCDGHADCNDGWDESNCTSSSPECSDGEFVCDVTRCIPSSRKCDGHADCTDETDERDCEGTNITNESDTIRRKHSEMKHKVKSNLCSCNATEL</sequence>
<keyword evidence="9" id="KW-0325">Glycoprotein</keyword>
<dbReference type="SUPFAM" id="SSF82671">
    <property type="entry name" value="SEA domain"/>
    <property type="match status" value="1"/>
</dbReference>
<feature type="compositionally biased region" description="Basic and acidic residues" evidence="11">
    <location>
        <begin position="384"/>
        <end position="409"/>
    </location>
</feature>
<dbReference type="InterPro" id="IPR050685">
    <property type="entry name" value="LDLR"/>
</dbReference>
<feature type="disulfide bond" evidence="10">
    <location>
        <begin position="480"/>
        <end position="498"/>
    </location>
</feature>
<dbReference type="InterPro" id="IPR023415">
    <property type="entry name" value="LDLR_class-A_CS"/>
</dbReference>
<evidence type="ECO:0000256" key="3">
    <source>
        <dbReference type="ARBA" id="ARBA00022692"/>
    </source>
</evidence>
<organism evidence="13 14">
    <name type="scientific">Polyplax serrata</name>
    <name type="common">Common mouse louse</name>
    <dbReference type="NCBI Taxonomy" id="468196"/>
    <lineage>
        <taxon>Eukaryota</taxon>
        <taxon>Metazoa</taxon>
        <taxon>Ecdysozoa</taxon>
        <taxon>Arthropoda</taxon>
        <taxon>Hexapoda</taxon>
        <taxon>Insecta</taxon>
        <taxon>Pterygota</taxon>
        <taxon>Neoptera</taxon>
        <taxon>Paraneoptera</taxon>
        <taxon>Psocodea</taxon>
        <taxon>Troctomorpha</taxon>
        <taxon>Phthiraptera</taxon>
        <taxon>Anoplura</taxon>
        <taxon>Polyplacidae</taxon>
        <taxon>Polyplax</taxon>
    </lineage>
</organism>
<feature type="disulfide bond" evidence="10">
    <location>
        <begin position="473"/>
        <end position="485"/>
    </location>
</feature>
<dbReference type="SMART" id="SM00192">
    <property type="entry name" value="LDLa"/>
    <property type="match status" value="3"/>
</dbReference>
<evidence type="ECO:0000256" key="2">
    <source>
        <dbReference type="ARBA" id="ARBA00004308"/>
    </source>
</evidence>
<evidence type="ECO:0000256" key="10">
    <source>
        <dbReference type="PROSITE-ProRule" id="PRU00124"/>
    </source>
</evidence>
<dbReference type="CDD" id="cd00112">
    <property type="entry name" value="LDLa"/>
    <property type="match status" value="3"/>
</dbReference>
<evidence type="ECO:0000256" key="11">
    <source>
        <dbReference type="SAM" id="MobiDB-lite"/>
    </source>
</evidence>
<dbReference type="Pfam" id="PF00057">
    <property type="entry name" value="Ldl_recept_a"/>
    <property type="match status" value="2"/>
</dbReference>
<feature type="region of interest" description="Disordered" evidence="11">
    <location>
        <begin position="131"/>
        <end position="164"/>
    </location>
</feature>
<dbReference type="PANTHER" id="PTHR24270:SF61">
    <property type="entry name" value="EGF-LIKE DOMAIN-CONTAINING PROTEIN"/>
    <property type="match status" value="1"/>
</dbReference>
<dbReference type="FunFam" id="4.10.400.10:FF:000034">
    <property type="entry name" value="Low-density lipoprotein receptor-related protein 2"/>
    <property type="match status" value="1"/>
</dbReference>
<comment type="subcellular location">
    <subcellularLocation>
        <location evidence="2">Endomembrane system</location>
    </subcellularLocation>
    <subcellularLocation>
        <location evidence="1">Membrane</location>
        <topology evidence="1">Single-pass membrane protein</topology>
    </subcellularLocation>
</comment>
<dbReference type="Gene3D" id="4.10.400.10">
    <property type="entry name" value="Low-density Lipoprotein Receptor"/>
    <property type="match status" value="3"/>
</dbReference>
<dbReference type="InterPro" id="IPR036055">
    <property type="entry name" value="LDL_receptor-like_sf"/>
</dbReference>
<evidence type="ECO:0000256" key="8">
    <source>
        <dbReference type="ARBA" id="ARBA00023157"/>
    </source>
</evidence>
<evidence type="ECO:0000256" key="1">
    <source>
        <dbReference type="ARBA" id="ARBA00004167"/>
    </source>
</evidence>
<evidence type="ECO:0000256" key="6">
    <source>
        <dbReference type="ARBA" id="ARBA00022989"/>
    </source>
</evidence>
<dbReference type="PANTHER" id="PTHR24270">
    <property type="entry name" value="LOW-DENSITY LIPOPROTEIN RECEPTOR-RELATED"/>
    <property type="match status" value="1"/>
</dbReference>
<keyword evidence="3" id="KW-0812">Transmembrane</keyword>
<accession>A0AAN8P1C8</accession>
<protein>
    <recommendedName>
        <fullName evidence="12">SEA domain-containing protein</fullName>
    </recommendedName>
</protein>
<comment type="caution">
    <text evidence="13">The sequence shown here is derived from an EMBL/GenBank/DDBJ whole genome shotgun (WGS) entry which is preliminary data.</text>
</comment>
<dbReference type="PRINTS" id="PR00261">
    <property type="entry name" value="LDLRECEPTOR"/>
</dbReference>
<evidence type="ECO:0000256" key="9">
    <source>
        <dbReference type="ARBA" id="ARBA00023180"/>
    </source>
</evidence>
<evidence type="ECO:0000313" key="14">
    <source>
        <dbReference type="Proteomes" id="UP001372834"/>
    </source>
</evidence>
<feature type="disulfide bond" evidence="10">
    <location>
        <begin position="344"/>
        <end position="362"/>
    </location>
</feature>
<dbReference type="EMBL" id="JAWJWE010000044">
    <property type="protein sequence ID" value="KAK6617376.1"/>
    <property type="molecule type" value="Genomic_DNA"/>
</dbReference>
<dbReference type="GO" id="GO:0012505">
    <property type="term" value="C:endomembrane system"/>
    <property type="evidence" value="ECO:0007669"/>
    <property type="project" value="UniProtKB-SubCell"/>
</dbReference>
<dbReference type="InterPro" id="IPR002172">
    <property type="entry name" value="LDrepeatLR_classA_rpt"/>
</dbReference>
<feature type="region of interest" description="Disordered" evidence="11">
    <location>
        <begin position="380"/>
        <end position="426"/>
    </location>
</feature>
<feature type="disulfide bond" evidence="10">
    <location>
        <begin position="492"/>
        <end position="507"/>
    </location>
</feature>
<keyword evidence="5" id="KW-0677">Repeat</keyword>
<evidence type="ECO:0000256" key="4">
    <source>
        <dbReference type="ARBA" id="ARBA00022729"/>
    </source>
</evidence>
<feature type="disulfide bond" evidence="10">
    <location>
        <begin position="356"/>
        <end position="371"/>
    </location>
</feature>
<evidence type="ECO:0000313" key="13">
    <source>
        <dbReference type="EMBL" id="KAK6617376.1"/>
    </source>
</evidence>
<dbReference type="PROSITE" id="PS50024">
    <property type="entry name" value="SEA"/>
    <property type="match status" value="1"/>
</dbReference>
<dbReference type="SUPFAM" id="SSF57424">
    <property type="entry name" value="LDL receptor-like module"/>
    <property type="match status" value="3"/>
</dbReference>
<evidence type="ECO:0000256" key="7">
    <source>
        <dbReference type="ARBA" id="ARBA00023136"/>
    </source>
</evidence>
<keyword evidence="4" id="KW-0732">Signal</keyword>
<dbReference type="GO" id="GO:0005886">
    <property type="term" value="C:plasma membrane"/>
    <property type="evidence" value="ECO:0007669"/>
    <property type="project" value="TreeGrafter"/>
</dbReference>
<dbReference type="PROSITE" id="PS50068">
    <property type="entry name" value="LDLRA_2"/>
    <property type="match status" value="3"/>
</dbReference>
<evidence type="ECO:0000259" key="12">
    <source>
        <dbReference type="PROSITE" id="PS50024"/>
    </source>
</evidence>